<evidence type="ECO:0000313" key="2">
    <source>
        <dbReference type="Proteomes" id="UP001178507"/>
    </source>
</evidence>
<gene>
    <name evidence="1" type="ORF">EVOR1521_LOCUS20760</name>
</gene>
<keyword evidence="2" id="KW-1185">Reference proteome</keyword>
<name>A0AA36N8H7_9DINO</name>
<proteinExistence type="predicted"/>
<dbReference type="Proteomes" id="UP001178507">
    <property type="component" value="Unassembled WGS sequence"/>
</dbReference>
<reference evidence="1" key="1">
    <citation type="submission" date="2023-08" db="EMBL/GenBank/DDBJ databases">
        <authorList>
            <person name="Chen Y."/>
            <person name="Shah S."/>
            <person name="Dougan E. K."/>
            <person name="Thang M."/>
            <person name="Chan C."/>
        </authorList>
    </citation>
    <scope>NUCLEOTIDE SEQUENCE</scope>
</reference>
<sequence>KRLTGGQRDLLRSAAEDTAGAFTLSVQDKQVDVDCLRQFLQQPYVHKSDEWLKLFQSEPPRGVLSRIARRLDVALSPVNGPWQYPDKQDFRDEIARMISWYEPGRKKLRRARNLREDEPVKMVPGATTVFTTKVREHYAKLSTALKIEGLWKWATVARGLHKAGVPVVSGTISVEQKWSHINSMLPQESRTKQVMSFLRSKIHMRVLQSKWARAVADGKKWVETQRYRERSLNAMKFAAPGEWVVMGDSQHVTAIAVCAGSAVRGCTDIVSSGVLDRVDESLRPDLESYLSTGQSFDYIAFSSVCSLKRVNPIPWKTFWALEGAKNPKNKQGFPRVGGPELAPTLFFWAKKLGAKWIDPYGDVP</sequence>
<evidence type="ECO:0000313" key="1">
    <source>
        <dbReference type="EMBL" id="CAJ1396544.1"/>
    </source>
</evidence>
<comment type="caution">
    <text evidence="1">The sequence shown here is derived from an EMBL/GenBank/DDBJ whole genome shotgun (WGS) entry which is preliminary data.</text>
</comment>
<accession>A0AA36N8H7</accession>
<organism evidence="1 2">
    <name type="scientific">Effrenium voratum</name>
    <dbReference type="NCBI Taxonomy" id="2562239"/>
    <lineage>
        <taxon>Eukaryota</taxon>
        <taxon>Sar</taxon>
        <taxon>Alveolata</taxon>
        <taxon>Dinophyceae</taxon>
        <taxon>Suessiales</taxon>
        <taxon>Symbiodiniaceae</taxon>
        <taxon>Effrenium</taxon>
    </lineage>
</organism>
<protein>
    <submittedName>
        <fullName evidence="1">Uncharacterized protein</fullName>
    </submittedName>
</protein>
<dbReference type="EMBL" id="CAUJNA010003236">
    <property type="protein sequence ID" value="CAJ1396544.1"/>
    <property type="molecule type" value="Genomic_DNA"/>
</dbReference>
<dbReference type="AlphaFoldDB" id="A0AA36N8H7"/>
<feature type="non-terminal residue" evidence="1">
    <location>
        <position position="1"/>
    </location>
</feature>